<proteinExistence type="predicted"/>
<dbReference type="Proteomes" id="UP001140234">
    <property type="component" value="Unassembled WGS sequence"/>
</dbReference>
<reference evidence="1" key="1">
    <citation type="submission" date="2022-07" db="EMBL/GenBank/DDBJ databases">
        <title>Phylogenomic reconstructions and comparative analyses of Kickxellomycotina fungi.</title>
        <authorList>
            <person name="Reynolds N.K."/>
            <person name="Stajich J.E."/>
            <person name="Barry K."/>
            <person name="Grigoriev I.V."/>
            <person name="Crous P."/>
            <person name="Smith M.E."/>
        </authorList>
    </citation>
    <scope>NUCLEOTIDE SEQUENCE</scope>
    <source>
        <strain evidence="1">CBS 109366</strain>
    </source>
</reference>
<dbReference type="EMBL" id="JANBUJ010000516">
    <property type="protein sequence ID" value="KAJ2771569.1"/>
    <property type="molecule type" value="Genomic_DNA"/>
</dbReference>
<keyword evidence="2" id="KW-1185">Reference proteome</keyword>
<sequence>MSVDGSSEHWSFENLTQSSDSGFPLLASPDGRKSPSFPLSLVLNSDLRGSTDNAGPPVRSLSNSSSRAAHLLRRQVGCRPDSQTSETLAEHQFLPPPTRLATSPAAVRTRLDMSASPTPVHGPGRASRTSGASNRAVFEQSRSPDRAMRPHGSPSQPPAAHVRLSGEAGRLGIAYRSCRSDDQLPGSPPLQLSASPQLSVQRRIRSEDLGGREPSVIALPESGVAYGASGPPPRRPDPQNHKSYGLPDALDVVGQPGGGQWRRARVERDYSQGDARRFTVVMPEQLRGRIDEQRFKRFVRRINALLAEAEGATLRNVVEGCLAFATLYLSTLILKPRFKRTAERISAFVASENKALFAPAGLVAVDPLQTAYMFLEVVVL</sequence>
<evidence type="ECO:0000313" key="1">
    <source>
        <dbReference type="EMBL" id="KAJ2771569.1"/>
    </source>
</evidence>
<accession>A0ACC1K176</accession>
<evidence type="ECO:0000313" key="2">
    <source>
        <dbReference type="Proteomes" id="UP001140234"/>
    </source>
</evidence>
<gene>
    <name evidence="1" type="primary">GOLGA7</name>
    <name evidence="1" type="ORF">IWQ57_002153</name>
</gene>
<protein>
    <submittedName>
        <fullName evidence="1">Golgin sub A member 7</fullName>
    </submittedName>
</protein>
<organism evidence="1 2">
    <name type="scientific">Coemansia nantahalensis</name>
    <dbReference type="NCBI Taxonomy" id="2789366"/>
    <lineage>
        <taxon>Eukaryota</taxon>
        <taxon>Fungi</taxon>
        <taxon>Fungi incertae sedis</taxon>
        <taxon>Zoopagomycota</taxon>
        <taxon>Kickxellomycotina</taxon>
        <taxon>Kickxellomycetes</taxon>
        <taxon>Kickxellales</taxon>
        <taxon>Kickxellaceae</taxon>
        <taxon>Coemansia</taxon>
    </lineage>
</organism>
<name>A0ACC1K176_9FUNG</name>
<comment type="caution">
    <text evidence="1">The sequence shown here is derived from an EMBL/GenBank/DDBJ whole genome shotgun (WGS) entry which is preliminary data.</text>
</comment>